<dbReference type="SUPFAM" id="SSF52218">
    <property type="entry name" value="Flavoproteins"/>
    <property type="match status" value="1"/>
</dbReference>
<evidence type="ECO:0000313" key="3">
    <source>
        <dbReference type="Proteomes" id="UP000612899"/>
    </source>
</evidence>
<evidence type="ECO:0000313" key="2">
    <source>
        <dbReference type="EMBL" id="GIH07879.1"/>
    </source>
</evidence>
<proteinExistence type="predicted"/>
<organism evidence="2 3">
    <name type="scientific">Rhizocola hellebori</name>
    <dbReference type="NCBI Taxonomy" id="1392758"/>
    <lineage>
        <taxon>Bacteria</taxon>
        <taxon>Bacillati</taxon>
        <taxon>Actinomycetota</taxon>
        <taxon>Actinomycetes</taxon>
        <taxon>Micromonosporales</taxon>
        <taxon>Micromonosporaceae</taxon>
        <taxon>Rhizocola</taxon>
    </lineage>
</organism>
<name>A0A8J3QDR5_9ACTN</name>
<dbReference type="GO" id="GO:0010181">
    <property type="term" value="F:FMN binding"/>
    <property type="evidence" value="ECO:0007669"/>
    <property type="project" value="TreeGrafter"/>
</dbReference>
<dbReference type="Proteomes" id="UP000612899">
    <property type="component" value="Unassembled WGS sequence"/>
</dbReference>
<evidence type="ECO:0000259" key="1">
    <source>
        <dbReference type="Pfam" id="PF12724"/>
    </source>
</evidence>
<keyword evidence="3" id="KW-1185">Reference proteome</keyword>
<dbReference type="EMBL" id="BONY01000041">
    <property type="protein sequence ID" value="GIH07879.1"/>
    <property type="molecule type" value="Genomic_DNA"/>
</dbReference>
<feature type="domain" description="Flavodoxin" evidence="1">
    <location>
        <begin position="12"/>
        <end position="129"/>
    </location>
</feature>
<dbReference type="Pfam" id="PF12724">
    <property type="entry name" value="Flavodoxin_5"/>
    <property type="match status" value="1"/>
</dbReference>
<reference evidence="2" key="1">
    <citation type="submission" date="2021-01" db="EMBL/GenBank/DDBJ databases">
        <title>Whole genome shotgun sequence of Rhizocola hellebori NBRC 109834.</title>
        <authorList>
            <person name="Komaki H."/>
            <person name="Tamura T."/>
        </authorList>
    </citation>
    <scope>NUCLEOTIDE SEQUENCE</scope>
    <source>
        <strain evidence="2">NBRC 109834</strain>
    </source>
</reference>
<comment type="caution">
    <text evidence="2">The sequence shown here is derived from an EMBL/GenBank/DDBJ whole genome shotgun (WGS) entry which is preliminary data.</text>
</comment>
<dbReference type="Gene3D" id="3.40.50.360">
    <property type="match status" value="1"/>
</dbReference>
<dbReference type="AlphaFoldDB" id="A0A8J3QDR5"/>
<dbReference type="GO" id="GO:0006783">
    <property type="term" value="P:heme biosynthetic process"/>
    <property type="evidence" value="ECO:0007669"/>
    <property type="project" value="TreeGrafter"/>
</dbReference>
<accession>A0A8J3QDR5</accession>
<dbReference type="InterPro" id="IPR026816">
    <property type="entry name" value="Flavodoxin_dom"/>
</dbReference>
<sequence length="132" mass="14365">MNAPTHSHPRVLVTWESKHGSTAEISYAIAGVLREHGVRVTLSRADEADIDDADDGFVIGSAVYAGHWMKHAKHFVQEYSKKLLAKPVWLFSSGPVGNPPKPDEPAVDVAEMIECTAAVEHHIFGGNLTPSR</sequence>
<dbReference type="InterPro" id="IPR029039">
    <property type="entry name" value="Flavoprotein-like_sf"/>
</dbReference>
<dbReference type="InterPro" id="IPR052200">
    <property type="entry name" value="Protoporphyrinogen_IX_DH"/>
</dbReference>
<dbReference type="PANTHER" id="PTHR38030">
    <property type="entry name" value="PROTOPORPHYRINOGEN IX DEHYDROGENASE [MENAQUINONE]"/>
    <property type="match status" value="1"/>
</dbReference>
<gene>
    <name evidence="2" type="ORF">Rhe02_59460</name>
</gene>
<protein>
    <recommendedName>
        <fullName evidence="1">Flavodoxin domain-containing protein</fullName>
    </recommendedName>
</protein>
<dbReference type="RefSeq" id="WP_203911649.1">
    <property type="nucleotide sequence ID" value="NZ_BONY01000041.1"/>
</dbReference>
<dbReference type="PANTHER" id="PTHR38030:SF2">
    <property type="entry name" value="PROTOPORPHYRINOGEN IX DEHYDROGENASE [QUINONE]"/>
    <property type="match status" value="1"/>
</dbReference>
<dbReference type="GO" id="GO:0070819">
    <property type="term" value="F:menaquinone-dependent protoporphyrinogen oxidase activity"/>
    <property type="evidence" value="ECO:0007669"/>
    <property type="project" value="TreeGrafter"/>
</dbReference>